<evidence type="ECO:0000313" key="3">
    <source>
        <dbReference type="Proteomes" id="UP001210120"/>
    </source>
</evidence>
<dbReference type="InterPro" id="IPR029062">
    <property type="entry name" value="Class_I_gatase-like"/>
</dbReference>
<protein>
    <submittedName>
        <fullName evidence="2">DJ-1/PfpI family protein</fullName>
    </submittedName>
</protein>
<sequence length="177" mass="20155">MKGLIILYNNFEDCEALVTRAVLMKSGINMITVTNNSNLEVISSQKLKIKTDINLLNLNLKKDQYDFLILPGGPYVQELFLNEKNSNNNLKILLEIIKYFYNQNKVIGAICAAPALLGKIGLLKTKKFTCYPGYEKYIKEGIYCPSEKAITDENFVTSRSPDTVFEFSKHLLKKLLF</sequence>
<dbReference type="InterPro" id="IPR002818">
    <property type="entry name" value="DJ-1/PfpI"/>
</dbReference>
<dbReference type="EMBL" id="CP115156">
    <property type="protein sequence ID" value="WBL31566.1"/>
    <property type="molecule type" value="Genomic_DNA"/>
</dbReference>
<evidence type="ECO:0000313" key="2">
    <source>
        <dbReference type="EMBL" id="WBL31566.1"/>
    </source>
</evidence>
<accession>A0ABY7M4D6</accession>
<reference evidence="2" key="1">
    <citation type="submission" date="2022-12" db="EMBL/GenBank/DDBJ databases">
        <title>Genomic Characterization of Candidatus Phytoplasma sacchari in China.</title>
        <authorList>
            <person name="Zhang R.-Y."/>
        </authorList>
    </citation>
    <scope>NUCLEOTIDE SEQUENCE [LARGE SCALE GENOMIC DNA]</scope>
    <source>
        <strain evidence="2">SCWL1</strain>
    </source>
</reference>
<proteinExistence type="predicted"/>
<evidence type="ECO:0000259" key="1">
    <source>
        <dbReference type="Pfam" id="PF01965"/>
    </source>
</evidence>
<dbReference type="PANTHER" id="PTHR48094">
    <property type="entry name" value="PROTEIN/NUCLEIC ACID DEGLYCASE DJ-1-RELATED"/>
    <property type="match status" value="1"/>
</dbReference>
<feature type="domain" description="DJ-1/PfpI" evidence="1">
    <location>
        <begin position="3"/>
        <end position="173"/>
    </location>
</feature>
<dbReference type="PANTHER" id="PTHR48094:SF12">
    <property type="entry name" value="PARKINSON DISEASE PROTEIN 7 HOMOLOG"/>
    <property type="match status" value="1"/>
</dbReference>
<dbReference type="CDD" id="cd03135">
    <property type="entry name" value="GATase1_DJ-1"/>
    <property type="match status" value="1"/>
</dbReference>
<dbReference type="Gene3D" id="3.40.50.880">
    <property type="match status" value="1"/>
</dbReference>
<name>A0ABY7M4D6_9MOLU</name>
<dbReference type="Pfam" id="PF01965">
    <property type="entry name" value="DJ-1_PfpI"/>
    <property type="match status" value="1"/>
</dbReference>
<dbReference type="Proteomes" id="UP001210120">
    <property type="component" value="Chromosome"/>
</dbReference>
<organism evidence="2 3">
    <name type="scientific">Candidatus Phytoplasma sacchari</name>
    <dbReference type="NCBI Taxonomy" id="2609813"/>
    <lineage>
        <taxon>Bacteria</taxon>
        <taxon>Bacillati</taxon>
        <taxon>Mycoplasmatota</taxon>
        <taxon>Mollicutes</taxon>
        <taxon>Acholeplasmatales</taxon>
        <taxon>Acholeplasmataceae</taxon>
        <taxon>Candidatus Phytoplasma</taxon>
        <taxon>16SrXI (Rice yellow dwarf group)</taxon>
    </lineage>
</organism>
<dbReference type="SUPFAM" id="SSF52317">
    <property type="entry name" value="Class I glutamine amidotransferase-like"/>
    <property type="match status" value="1"/>
</dbReference>
<dbReference type="InterPro" id="IPR050325">
    <property type="entry name" value="Prot/Nucl_acid_deglycase"/>
</dbReference>
<gene>
    <name evidence="2" type="ORF">O7R10_00685</name>
</gene>
<keyword evidence="3" id="KW-1185">Reference proteome</keyword>